<proteinExistence type="predicted"/>
<dbReference type="AlphaFoldDB" id="A0A8X6U9S3"/>
<accession>A0A8X6U9S3</accession>
<dbReference type="InterPro" id="IPR006149">
    <property type="entry name" value="EB_dom"/>
</dbReference>
<keyword evidence="1" id="KW-0812">Transmembrane</keyword>
<keyword evidence="2" id="KW-0732">Signal</keyword>
<evidence type="ECO:0000313" key="5">
    <source>
        <dbReference type="Proteomes" id="UP000887013"/>
    </source>
</evidence>
<evidence type="ECO:0000259" key="3">
    <source>
        <dbReference type="Pfam" id="PF01683"/>
    </source>
</evidence>
<evidence type="ECO:0000256" key="2">
    <source>
        <dbReference type="SAM" id="SignalP"/>
    </source>
</evidence>
<keyword evidence="1" id="KW-0472">Membrane</keyword>
<protein>
    <submittedName>
        <fullName evidence="4">EB domain-containing protein</fullName>
    </submittedName>
</protein>
<keyword evidence="1" id="KW-1133">Transmembrane helix</keyword>
<name>A0A8X6U9S3_NEPPI</name>
<organism evidence="4 5">
    <name type="scientific">Nephila pilipes</name>
    <name type="common">Giant wood spider</name>
    <name type="synonym">Nephila maculata</name>
    <dbReference type="NCBI Taxonomy" id="299642"/>
    <lineage>
        <taxon>Eukaryota</taxon>
        <taxon>Metazoa</taxon>
        <taxon>Ecdysozoa</taxon>
        <taxon>Arthropoda</taxon>
        <taxon>Chelicerata</taxon>
        <taxon>Arachnida</taxon>
        <taxon>Araneae</taxon>
        <taxon>Araneomorphae</taxon>
        <taxon>Entelegynae</taxon>
        <taxon>Araneoidea</taxon>
        <taxon>Nephilidae</taxon>
        <taxon>Nephila</taxon>
    </lineage>
</organism>
<dbReference type="Proteomes" id="UP000887013">
    <property type="component" value="Unassembled WGS sequence"/>
</dbReference>
<feature type="domain" description="EB" evidence="3">
    <location>
        <begin position="72"/>
        <end position="120"/>
    </location>
</feature>
<dbReference type="Pfam" id="PF01683">
    <property type="entry name" value="EB"/>
    <property type="match status" value="1"/>
</dbReference>
<keyword evidence="5" id="KW-1185">Reference proteome</keyword>
<dbReference type="EMBL" id="BMAW01077645">
    <property type="protein sequence ID" value="GFU07396.1"/>
    <property type="molecule type" value="Genomic_DNA"/>
</dbReference>
<evidence type="ECO:0000313" key="4">
    <source>
        <dbReference type="EMBL" id="GFU07396.1"/>
    </source>
</evidence>
<comment type="caution">
    <text evidence="4">The sequence shown here is derived from an EMBL/GenBank/DDBJ whole genome shotgun (WGS) entry which is preliminary data.</text>
</comment>
<feature type="chain" id="PRO_5036453265" evidence="2">
    <location>
        <begin position="25"/>
        <end position="158"/>
    </location>
</feature>
<feature type="signal peptide" evidence="2">
    <location>
        <begin position="1"/>
        <end position="24"/>
    </location>
</feature>
<evidence type="ECO:0000256" key="1">
    <source>
        <dbReference type="SAM" id="Phobius"/>
    </source>
</evidence>
<gene>
    <name evidence="4" type="primary">AVEN_107422_1</name>
    <name evidence="4" type="ORF">NPIL_583621</name>
</gene>
<reference evidence="4" key="1">
    <citation type="submission" date="2020-08" db="EMBL/GenBank/DDBJ databases">
        <title>Multicomponent nature underlies the extraordinary mechanical properties of spider dragline silk.</title>
        <authorList>
            <person name="Kono N."/>
            <person name="Nakamura H."/>
            <person name="Mori M."/>
            <person name="Yoshida Y."/>
            <person name="Ohtoshi R."/>
            <person name="Malay A.D."/>
            <person name="Moran D.A.P."/>
            <person name="Tomita M."/>
            <person name="Numata K."/>
            <person name="Arakawa K."/>
        </authorList>
    </citation>
    <scope>NUCLEOTIDE SEQUENCE</scope>
</reference>
<dbReference type="OrthoDB" id="6431090at2759"/>
<feature type="transmembrane region" description="Helical" evidence="1">
    <location>
        <begin position="127"/>
        <end position="151"/>
    </location>
</feature>
<sequence>MNITACQGLNCFWPFLLLVLNSDGLFKSDKEDIMQNITCTTMTDCTHINGSICSDELCTCPYTTPIFVNSIVNNEGYCLPSLNLTEGNCSFNQQCNYDHGFCMNGKCTCAEKYHEVYGVCQKEEKSALIPIIAGSVIGATIVITLISYYCMSRRREKS</sequence>